<gene>
    <name evidence="1" type="ORF">Mettu_0923</name>
</gene>
<reference evidence="1 2" key="1">
    <citation type="submission" date="2011-06" db="EMBL/GenBank/DDBJ databases">
        <title>Genomic sequence of Methylobacter tundripaludum SV96.</title>
        <authorList>
            <consortium name="US DOE Joint Genome Institute"/>
            <person name="Lucas S."/>
            <person name="Han J."/>
            <person name="Lapidus A."/>
            <person name="Cheng J.-F."/>
            <person name="Goodwin L."/>
            <person name="Pitluck S."/>
            <person name="Held B."/>
            <person name="Detter J.C."/>
            <person name="Han C."/>
            <person name="Tapia R."/>
            <person name="Land M."/>
            <person name="Hauser L."/>
            <person name="Kyrpides N."/>
            <person name="Ivanova N."/>
            <person name="Ovchinnikova G."/>
            <person name="Pagani I."/>
            <person name="Klotz M.G."/>
            <person name="Dispirito A.A."/>
            <person name="Murrell J.C."/>
            <person name="Dunfield P."/>
            <person name="Kalyuzhnaya M.G."/>
            <person name="Svenning M."/>
            <person name="Trotsenko Y.A."/>
            <person name="Stein L.Y."/>
            <person name="Woyke T."/>
        </authorList>
    </citation>
    <scope>NUCLEOTIDE SEQUENCE [LARGE SCALE GENOMIC DNA]</scope>
    <source>
        <strain evidence="2">ATCC BAA-1195 / DSM 17260 / SV96</strain>
    </source>
</reference>
<evidence type="ECO:0000313" key="2">
    <source>
        <dbReference type="Proteomes" id="UP000004664"/>
    </source>
</evidence>
<proteinExistence type="predicted"/>
<keyword evidence="2" id="KW-1185">Reference proteome</keyword>
<dbReference type="HOGENOM" id="CLU_193601_0_0_6"/>
<sequence>MKTSGYWTTNDLRLRFKVSKMTLWRWMSREENPLPQPKFKGKGSQNRWAIEVITAWEDNQETV</sequence>
<accession>G3IRB2</accession>
<dbReference type="EMBL" id="JH109152">
    <property type="protein sequence ID" value="EGW22123.1"/>
    <property type="molecule type" value="Genomic_DNA"/>
</dbReference>
<organism evidence="1 2">
    <name type="scientific">Methylobacter tundripaludum (strain ATCC BAA-1195 / DSM 17260 / SV96)</name>
    <dbReference type="NCBI Taxonomy" id="697282"/>
    <lineage>
        <taxon>Bacteria</taxon>
        <taxon>Pseudomonadati</taxon>
        <taxon>Pseudomonadota</taxon>
        <taxon>Gammaproteobacteria</taxon>
        <taxon>Methylococcales</taxon>
        <taxon>Methylococcaceae</taxon>
        <taxon>Methylobacter</taxon>
    </lineage>
</organism>
<dbReference type="OrthoDB" id="5297660at2"/>
<dbReference type="STRING" id="697282.Mettu_0923"/>
<evidence type="ECO:0000313" key="1">
    <source>
        <dbReference type="EMBL" id="EGW22123.1"/>
    </source>
</evidence>
<evidence type="ECO:0008006" key="3">
    <source>
        <dbReference type="Google" id="ProtNLM"/>
    </source>
</evidence>
<dbReference type="Proteomes" id="UP000004664">
    <property type="component" value="Unassembled WGS sequence"/>
</dbReference>
<protein>
    <recommendedName>
        <fullName evidence="3">AlpA family transcriptional regulator</fullName>
    </recommendedName>
</protein>
<dbReference type="AlphaFoldDB" id="G3IRB2"/>
<name>G3IRB2_METTV</name>